<dbReference type="Proteomes" id="UP000006552">
    <property type="component" value="Chromosome"/>
</dbReference>
<gene>
    <name evidence="1" type="ORF">ebA7271</name>
</gene>
<dbReference type="KEGG" id="eba:ebA7271"/>
<protein>
    <submittedName>
        <fullName evidence="1">Uncharacterized protein</fullName>
    </submittedName>
</protein>
<evidence type="ECO:0000313" key="2">
    <source>
        <dbReference type="Proteomes" id="UP000006552"/>
    </source>
</evidence>
<reference evidence="1 2" key="1">
    <citation type="journal article" date="2005" name="Arch. Microbiol.">
        <title>The genome sequence of an anaerobic aromatic-degrading denitrifying bacterium, strain EbN1.</title>
        <authorList>
            <person name="Rabus R."/>
            <person name="Kube M."/>
            <person name="Heider J."/>
            <person name="Beck A."/>
            <person name="Heitmann K."/>
            <person name="Widdel F."/>
            <person name="Reinhardt R."/>
        </authorList>
    </citation>
    <scope>NUCLEOTIDE SEQUENCE [LARGE SCALE GENOMIC DNA]</scope>
    <source>
        <strain evidence="1 2">EbN1</strain>
    </source>
</reference>
<dbReference type="STRING" id="76114.ebA7271"/>
<accession>Q5NXG9</accession>
<keyword evidence="2" id="KW-1185">Reference proteome</keyword>
<name>Q5NXG9_AROAE</name>
<proteinExistence type="predicted"/>
<sequence>MPGWGPAQDGGGISGAAGDGCPWLNTYSYVCSVLTAPDIWIGFRLS</sequence>
<dbReference type="EMBL" id="CR555306">
    <property type="protein sequence ID" value="CAI10245.1"/>
    <property type="molecule type" value="Genomic_DNA"/>
</dbReference>
<evidence type="ECO:0000313" key="1">
    <source>
        <dbReference type="EMBL" id="CAI10245.1"/>
    </source>
</evidence>
<organism evidence="1 2">
    <name type="scientific">Aromatoleum aromaticum (strain DSM 19018 / LMG 30748 / EbN1)</name>
    <name type="common">Azoarcus sp. (strain EbN1)</name>
    <dbReference type="NCBI Taxonomy" id="76114"/>
    <lineage>
        <taxon>Bacteria</taxon>
        <taxon>Pseudomonadati</taxon>
        <taxon>Pseudomonadota</taxon>
        <taxon>Betaproteobacteria</taxon>
        <taxon>Rhodocyclales</taxon>
        <taxon>Rhodocyclaceae</taxon>
        <taxon>Aromatoleum</taxon>
    </lineage>
</organism>
<dbReference type="AlphaFoldDB" id="Q5NXG9"/>
<dbReference type="HOGENOM" id="CLU_3179560_0_0_4"/>